<sequence>MAKAHQQGQREPGMVVGVVTPDGLDPALDQKRGALRALVNSLENITAEPCRGEKQSDIAITRREFRDGNIVLEV</sequence>
<feature type="non-terminal residue" evidence="1">
    <location>
        <position position="74"/>
    </location>
</feature>
<gene>
    <name evidence="1" type="ORF">S12H4_16217</name>
</gene>
<evidence type="ECO:0000313" key="1">
    <source>
        <dbReference type="EMBL" id="GAI76815.1"/>
    </source>
</evidence>
<proteinExistence type="predicted"/>
<dbReference type="AlphaFoldDB" id="X1SN71"/>
<organism evidence="1">
    <name type="scientific">marine sediment metagenome</name>
    <dbReference type="NCBI Taxonomy" id="412755"/>
    <lineage>
        <taxon>unclassified sequences</taxon>
        <taxon>metagenomes</taxon>
        <taxon>ecological metagenomes</taxon>
    </lineage>
</organism>
<accession>X1SN71</accession>
<dbReference type="EMBL" id="BARW01007828">
    <property type="protein sequence ID" value="GAI76815.1"/>
    <property type="molecule type" value="Genomic_DNA"/>
</dbReference>
<reference evidence="1" key="1">
    <citation type="journal article" date="2014" name="Front. Microbiol.">
        <title>High frequency of phylogenetically diverse reductive dehalogenase-homologous genes in deep subseafloor sedimentary metagenomes.</title>
        <authorList>
            <person name="Kawai M."/>
            <person name="Futagami T."/>
            <person name="Toyoda A."/>
            <person name="Takaki Y."/>
            <person name="Nishi S."/>
            <person name="Hori S."/>
            <person name="Arai W."/>
            <person name="Tsubouchi T."/>
            <person name="Morono Y."/>
            <person name="Uchiyama I."/>
            <person name="Ito T."/>
            <person name="Fujiyama A."/>
            <person name="Inagaki F."/>
            <person name="Takami H."/>
        </authorList>
    </citation>
    <scope>NUCLEOTIDE SEQUENCE</scope>
    <source>
        <strain evidence="1">Expedition CK06-06</strain>
    </source>
</reference>
<name>X1SN71_9ZZZZ</name>
<comment type="caution">
    <text evidence="1">The sequence shown here is derived from an EMBL/GenBank/DDBJ whole genome shotgun (WGS) entry which is preliminary data.</text>
</comment>
<protein>
    <submittedName>
        <fullName evidence="1">Uncharacterized protein</fullName>
    </submittedName>
</protein>